<sequence length="697" mass="77275">MPCPLLDTPSSAVCNAKNKDKIFDVLIVGNGPSAITLSYFLSGNVPVYNGTVEDPLLHTRLMDHPDVPLVLQSIEELAMGCEGRSNNPVSVFFDCLNHPGADMGEERPSLLRWESRPDLKVNHMVIGKGRPGGCWQSMEGDVQTVSLGSWMELPNRTMSDTNLSNFSPTKRAKVSSVAQYYQEYVNHMDMNDQFLHNATVTRVHEMVECEFPSKIPRSTQSTSNLPKNQHVEEQNAVFQQEHMFDEEDEIQPPEGSLPILKRSDFCEAEARCYSCSCSDSGCSCGISESTSCCSSGAQETLAPLPRFERSTSLTRNSLSTTPHGLQIQNSYRQFCIQQNNQMDRKFSDCHLEEYSARDGDVEDVICAWDPIVNPELFCSRGSYQSHGGLSVCSQAEGSWVRRRSISICSALEFPRPTKCTVSECFPNTNRLFAIEGFTTDPATHSQEHFQVWTKNLVLATGMFDRPNDIDIPGEQEAFVYHSLKDLEAKISCHDLTPDSDPVLVVGAGLSAADAVRMATGENIPILHAFRRDAKDPNFVFKKLPKALYPEYHEVFRMMTTPVEETHFPQTRDPKYLPLPAHQVLHIGADRSVTLVHAGQTVVFKVSYVVVLTGSLPDLSFLAPNLSANLGILKNEPISRNNPVDIDIFTNEVVDEPGVYAMGPLVGDNFVRFLQGGALAIASHILQKSNNINAKTCS</sequence>
<comment type="caution">
    <text evidence="1">The sequence shown here is derived from an EMBL/GenBank/DDBJ whole genome shotgun (WGS) entry which is preliminary data.</text>
</comment>
<dbReference type="Proteomes" id="UP000318571">
    <property type="component" value="Chromosome 8"/>
</dbReference>
<proteinExistence type="predicted"/>
<dbReference type="AlphaFoldDB" id="A0A553N6D6"/>
<reference evidence="1 2" key="1">
    <citation type="journal article" date="2018" name="Nat. Ecol. Evol.">
        <title>Genomic signatures of mitonuclear coevolution across populations of Tigriopus californicus.</title>
        <authorList>
            <person name="Barreto F.S."/>
            <person name="Watson E.T."/>
            <person name="Lima T.G."/>
            <person name="Willett C.S."/>
            <person name="Edmands S."/>
            <person name="Li W."/>
            <person name="Burton R.S."/>
        </authorList>
    </citation>
    <scope>NUCLEOTIDE SEQUENCE [LARGE SCALE GENOMIC DNA]</scope>
    <source>
        <strain evidence="1 2">San Diego</strain>
    </source>
</reference>
<keyword evidence="2" id="KW-1185">Reference proteome</keyword>
<dbReference type="InterPro" id="IPR029731">
    <property type="entry name" value="OSGIN1/2"/>
</dbReference>
<evidence type="ECO:0000313" key="2">
    <source>
        <dbReference type="Proteomes" id="UP000318571"/>
    </source>
</evidence>
<dbReference type="SUPFAM" id="SSF51905">
    <property type="entry name" value="FAD/NAD(P)-binding domain"/>
    <property type="match status" value="1"/>
</dbReference>
<evidence type="ECO:0000313" key="1">
    <source>
        <dbReference type="EMBL" id="TRY60994.1"/>
    </source>
</evidence>
<evidence type="ECO:0008006" key="3">
    <source>
        <dbReference type="Google" id="ProtNLM"/>
    </source>
</evidence>
<dbReference type="Gene3D" id="3.50.50.60">
    <property type="entry name" value="FAD/NAD(P)-binding domain"/>
    <property type="match status" value="1"/>
</dbReference>
<dbReference type="OrthoDB" id="412005at2759"/>
<dbReference type="STRING" id="6832.A0A553N6D6"/>
<name>A0A553N6D6_TIGCA</name>
<dbReference type="InterPro" id="IPR036188">
    <property type="entry name" value="FAD/NAD-bd_sf"/>
</dbReference>
<protein>
    <recommendedName>
        <fullName evidence="3">FAD/NAD(P)-binding domain-containing protein</fullName>
    </recommendedName>
</protein>
<organism evidence="1 2">
    <name type="scientific">Tigriopus californicus</name>
    <name type="common">Marine copepod</name>
    <dbReference type="NCBI Taxonomy" id="6832"/>
    <lineage>
        <taxon>Eukaryota</taxon>
        <taxon>Metazoa</taxon>
        <taxon>Ecdysozoa</taxon>
        <taxon>Arthropoda</taxon>
        <taxon>Crustacea</taxon>
        <taxon>Multicrustacea</taxon>
        <taxon>Hexanauplia</taxon>
        <taxon>Copepoda</taxon>
        <taxon>Harpacticoida</taxon>
        <taxon>Harpacticidae</taxon>
        <taxon>Tigriopus</taxon>
    </lineage>
</organism>
<dbReference type="PANTHER" id="PTHR15192">
    <property type="entry name" value="PROTEIN CBG05349"/>
    <property type="match status" value="1"/>
</dbReference>
<dbReference type="PANTHER" id="PTHR15192:SF8">
    <property type="entry name" value="FAD_NAD(P)-BINDING DOMAIN-CONTAINING PROTEIN"/>
    <property type="match status" value="1"/>
</dbReference>
<dbReference type="OMA" id="ASWDIQT"/>
<dbReference type="EMBL" id="VCGU01000459">
    <property type="protein sequence ID" value="TRY60994.1"/>
    <property type="molecule type" value="Genomic_DNA"/>
</dbReference>
<accession>A0A553N6D6</accession>
<gene>
    <name evidence="1" type="ORF">TCAL_10636</name>
</gene>